<evidence type="ECO:0000256" key="1">
    <source>
        <dbReference type="SAM" id="MobiDB-lite"/>
    </source>
</evidence>
<gene>
    <name evidence="2" type="ORF">O0R46_07055</name>
</gene>
<name>A0ABY7JMP4_9FIRM</name>
<reference evidence="2" key="1">
    <citation type="submission" date="2022-12" db="EMBL/GenBank/DDBJ databases">
        <title>Peptostreptococcus.</title>
        <authorList>
            <person name="Lee S.H."/>
        </authorList>
    </citation>
    <scope>NUCLEOTIDE SEQUENCE</scope>
    <source>
        <strain evidence="2">CBA3647</strain>
    </source>
</reference>
<evidence type="ECO:0000313" key="3">
    <source>
        <dbReference type="Proteomes" id="UP001164187"/>
    </source>
</evidence>
<accession>A0ABY7JMP4</accession>
<sequence length="45" mass="5336">MINQITKAIKKRPKNKEKNLTLTPDQFERVERLKAIKNEENSNLI</sequence>
<dbReference type="RefSeq" id="WP_269311030.1">
    <property type="nucleotide sequence ID" value="NZ_CP114052.1"/>
</dbReference>
<keyword evidence="3" id="KW-1185">Reference proteome</keyword>
<evidence type="ECO:0008006" key="4">
    <source>
        <dbReference type="Google" id="ProtNLM"/>
    </source>
</evidence>
<feature type="region of interest" description="Disordered" evidence="1">
    <location>
        <begin position="1"/>
        <end position="23"/>
    </location>
</feature>
<evidence type="ECO:0000313" key="2">
    <source>
        <dbReference type="EMBL" id="WAW14360.1"/>
    </source>
</evidence>
<dbReference type="Proteomes" id="UP001164187">
    <property type="component" value="Chromosome"/>
</dbReference>
<dbReference type="EMBL" id="CP114052">
    <property type="protein sequence ID" value="WAW14360.1"/>
    <property type="molecule type" value="Genomic_DNA"/>
</dbReference>
<proteinExistence type="predicted"/>
<protein>
    <recommendedName>
        <fullName evidence="4">Transposase</fullName>
    </recommendedName>
</protein>
<organism evidence="2 3">
    <name type="scientific">Peptostreptococcus equinus</name>
    <dbReference type="NCBI Taxonomy" id="3003601"/>
    <lineage>
        <taxon>Bacteria</taxon>
        <taxon>Bacillati</taxon>
        <taxon>Bacillota</taxon>
        <taxon>Clostridia</taxon>
        <taxon>Peptostreptococcales</taxon>
        <taxon>Peptostreptococcaceae</taxon>
        <taxon>Peptostreptococcus</taxon>
    </lineage>
</organism>